<dbReference type="GO" id="GO:0046872">
    <property type="term" value="F:metal ion binding"/>
    <property type="evidence" value="ECO:0007669"/>
    <property type="project" value="UniProtKB-KW"/>
</dbReference>
<dbReference type="Proteomes" id="UP000315003">
    <property type="component" value="Chromosome"/>
</dbReference>
<evidence type="ECO:0000259" key="7">
    <source>
        <dbReference type="Pfam" id="PF12345"/>
    </source>
</evidence>
<dbReference type="PANTHER" id="PTHR43728">
    <property type="entry name" value="SLR0304 PROTEIN"/>
    <property type="match status" value="1"/>
</dbReference>
<keyword evidence="9" id="KW-1185">Reference proteome</keyword>
<reference evidence="8 9" key="1">
    <citation type="submission" date="2019-02" db="EMBL/GenBank/DDBJ databases">
        <title>Deep-cultivation of Planctomycetes and their phenomic and genomic characterization uncovers novel biology.</title>
        <authorList>
            <person name="Wiegand S."/>
            <person name="Jogler M."/>
            <person name="Boedeker C."/>
            <person name="Pinto D."/>
            <person name="Vollmers J."/>
            <person name="Rivas-Marin E."/>
            <person name="Kohn T."/>
            <person name="Peeters S.H."/>
            <person name="Heuer A."/>
            <person name="Rast P."/>
            <person name="Oberbeckmann S."/>
            <person name="Bunk B."/>
            <person name="Jeske O."/>
            <person name="Meyerdierks A."/>
            <person name="Storesund J.E."/>
            <person name="Kallscheuer N."/>
            <person name="Luecker S."/>
            <person name="Lage O.M."/>
            <person name="Pohl T."/>
            <person name="Merkel B.J."/>
            <person name="Hornburger P."/>
            <person name="Mueller R.-W."/>
            <person name="Bruemmer F."/>
            <person name="Labrenz M."/>
            <person name="Spormann A.M."/>
            <person name="Op den Camp H."/>
            <person name="Overmann J."/>
            <person name="Amann R."/>
            <person name="Jetten M.S.M."/>
            <person name="Mascher T."/>
            <person name="Medema M.H."/>
            <person name="Devos D.P."/>
            <person name="Kaster A.-K."/>
            <person name="Ovreas L."/>
            <person name="Rohde M."/>
            <person name="Galperin M.Y."/>
            <person name="Jogler C."/>
        </authorList>
    </citation>
    <scope>NUCLEOTIDE SEQUENCE [LARGE SCALE GENOMIC DNA]</scope>
    <source>
        <strain evidence="8 9">SV_7m_r</strain>
    </source>
</reference>
<evidence type="ECO:0000256" key="4">
    <source>
        <dbReference type="ARBA" id="ARBA00023004"/>
    </source>
</evidence>
<evidence type="ECO:0000256" key="3">
    <source>
        <dbReference type="ARBA" id="ARBA00022723"/>
    </source>
</evidence>
<feature type="domain" description="Radical SAM core" evidence="6">
    <location>
        <begin position="43"/>
        <end position="182"/>
    </location>
</feature>
<dbReference type="Pfam" id="PF12345">
    <property type="entry name" value="DUF3641"/>
    <property type="match status" value="1"/>
</dbReference>
<protein>
    <submittedName>
        <fullName evidence="8">Molybdenum cofactor biosynthesis protein A</fullName>
    </submittedName>
</protein>
<dbReference type="SFLD" id="SFLDG01067">
    <property type="entry name" value="SPASM/twitch_domain_containing"/>
    <property type="match status" value="1"/>
</dbReference>
<dbReference type="GO" id="GO:0051536">
    <property type="term" value="F:iron-sulfur cluster binding"/>
    <property type="evidence" value="ECO:0007669"/>
    <property type="project" value="UniProtKB-KW"/>
</dbReference>
<dbReference type="InterPro" id="IPR024521">
    <property type="entry name" value="ArsS-like_C"/>
</dbReference>
<name>A0A517SPP9_9BACT</name>
<dbReference type="InterPro" id="IPR058240">
    <property type="entry name" value="rSAM_sf"/>
</dbReference>
<sequence>MTDRTLLPVLDAALPTGVVRPFADGLAAHSIELTRHAVTELQINLGKLCNQTCTHCHVEAGPTKTRENMSAKTAERIVELASRANDLSLVDLTGGAPEMNPHFRGLVETFRRQGLRVIDRCNLTILQEPRYEWVAPFLADQHVDVVASLPCYLEDNVDSQRGDGVFQKSLAGLRQLNELGYGQGGSKLTLDLVFNPTGPSLPPDQEKLQADYQHHLWEHYGIRFNRLLTITNLPIKRYATFLAKRGRLPEYMNLLESNFNPAAARSVMCRSLVSIAWNGEIYDCDFNQMIELHPPQLPAQDSQAVTVWDIQSLDAFANRPISVADHCYGCTAGAGSSCGGALT</sequence>
<evidence type="ECO:0000256" key="5">
    <source>
        <dbReference type="ARBA" id="ARBA00023014"/>
    </source>
</evidence>
<evidence type="ECO:0000259" key="6">
    <source>
        <dbReference type="Pfam" id="PF04055"/>
    </source>
</evidence>
<evidence type="ECO:0000256" key="2">
    <source>
        <dbReference type="ARBA" id="ARBA00022691"/>
    </source>
</evidence>
<dbReference type="GO" id="GO:0003824">
    <property type="term" value="F:catalytic activity"/>
    <property type="evidence" value="ECO:0007669"/>
    <property type="project" value="InterPro"/>
</dbReference>
<dbReference type="RefSeq" id="WP_145269024.1">
    <property type="nucleotide sequence ID" value="NZ_CP036272.1"/>
</dbReference>
<dbReference type="InterPro" id="IPR013785">
    <property type="entry name" value="Aldolase_TIM"/>
</dbReference>
<comment type="cofactor">
    <cofactor evidence="1">
        <name>[4Fe-4S] cluster</name>
        <dbReference type="ChEBI" id="CHEBI:49883"/>
    </cofactor>
</comment>
<dbReference type="SUPFAM" id="SSF102114">
    <property type="entry name" value="Radical SAM enzymes"/>
    <property type="match status" value="1"/>
</dbReference>
<dbReference type="PANTHER" id="PTHR43728:SF1">
    <property type="entry name" value="FE-S OXIDOREDUCTASE"/>
    <property type="match status" value="1"/>
</dbReference>
<dbReference type="NCBIfam" id="TIGR04167">
    <property type="entry name" value="rSAM_SeCys"/>
    <property type="match status" value="1"/>
</dbReference>
<proteinExistence type="predicted"/>
<dbReference type="EMBL" id="CP036272">
    <property type="protein sequence ID" value="QDT58101.1"/>
    <property type="molecule type" value="Genomic_DNA"/>
</dbReference>
<keyword evidence="5" id="KW-0411">Iron-sulfur</keyword>
<keyword evidence="4" id="KW-0408">Iron</keyword>
<accession>A0A517SPP9</accession>
<evidence type="ECO:0000313" key="9">
    <source>
        <dbReference type="Proteomes" id="UP000315003"/>
    </source>
</evidence>
<evidence type="ECO:0000313" key="8">
    <source>
        <dbReference type="EMBL" id="QDT58101.1"/>
    </source>
</evidence>
<dbReference type="AlphaFoldDB" id="A0A517SPP9"/>
<dbReference type="Pfam" id="PF04055">
    <property type="entry name" value="Radical_SAM"/>
    <property type="match status" value="1"/>
</dbReference>
<dbReference type="InterPro" id="IPR026351">
    <property type="entry name" value="rSAM_ArsS-like"/>
</dbReference>
<keyword evidence="3" id="KW-0479">Metal-binding</keyword>
<dbReference type="SFLD" id="SFLDS00029">
    <property type="entry name" value="Radical_SAM"/>
    <property type="match status" value="1"/>
</dbReference>
<organism evidence="8 9">
    <name type="scientific">Stieleria bergensis</name>
    <dbReference type="NCBI Taxonomy" id="2528025"/>
    <lineage>
        <taxon>Bacteria</taxon>
        <taxon>Pseudomonadati</taxon>
        <taxon>Planctomycetota</taxon>
        <taxon>Planctomycetia</taxon>
        <taxon>Pirellulales</taxon>
        <taxon>Pirellulaceae</taxon>
        <taxon>Stieleria</taxon>
    </lineage>
</organism>
<feature type="domain" description="Arsenosugar biosynthesis radical SAM protein ArsS-like C-terminal" evidence="7">
    <location>
        <begin position="201"/>
        <end position="341"/>
    </location>
</feature>
<dbReference type="CDD" id="cd01335">
    <property type="entry name" value="Radical_SAM"/>
    <property type="match status" value="1"/>
</dbReference>
<evidence type="ECO:0000256" key="1">
    <source>
        <dbReference type="ARBA" id="ARBA00001966"/>
    </source>
</evidence>
<dbReference type="InterPro" id="IPR007197">
    <property type="entry name" value="rSAM"/>
</dbReference>
<keyword evidence="2" id="KW-0949">S-adenosyl-L-methionine</keyword>
<gene>
    <name evidence="8" type="ORF">SV7mr_05900</name>
</gene>
<dbReference type="Gene3D" id="3.20.20.70">
    <property type="entry name" value="Aldolase class I"/>
    <property type="match status" value="1"/>
</dbReference>
<dbReference type="OrthoDB" id="9810775at2"/>